<evidence type="ECO:0000313" key="2">
    <source>
        <dbReference type="EMBL" id="CBX97963.1"/>
    </source>
</evidence>
<dbReference type="VEuPathDB" id="FungiDB:LEMA_P093720.1"/>
<evidence type="ECO:0000313" key="3">
    <source>
        <dbReference type="Proteomes" id="UP000002668"/>
    </source>
</evidence>
<accession>E5A286</accession>
<dbReference type="PANTHER" id="PTHR10094">
    <property type="entry name" value="STEROL CARRIER PROTEIN 2 SCP-2 FAMILY PROTEIN"/>
    <property type="match status" value="1"/>
</dbReference>
<dbReference type="GO" id="GO:0005829">
    <property type="term" value="C:cytosol"/>
    <property type="evidence" value="ECO:0007669"/>
    <property type="project" value="TreeGrafter"/>
</dbReference>
<dbReference type="InterPro" id="IPR003033">
    <property type="entry name" value="SCP2_sterol-bd_dom"/>
</dbReference>
<dbReference type="Proteomes" id="UP000002668">
    <property type="component" value="Genome"/>
</dbReference>
<dbReference type="Gene3D" id="3.30.1050.10">
    <property type="entry name" value="SCP2 sterol-binding domain"/>
    <property type="match status" value="1"/>
</dbReference>
<name>E5A286_LEPMJ</name>
<reference evidence="3" key="1">
    <citation type="journal article" date="2011" name="Nat. Commun.">
        <title>Effector diversification within compartments of the Leptosphaeria maculans genome affected by Repeat-Induced Point mutations.</title>
        <authorList>
            <person name="Rouxel T."/>
            <person name="Grandaubert J."/>
            <person name="Hane J.K."/>
            <person name="Hoede C."/>
            <person name="van de Wouw A.P."/>
            <person name="Couloux A."/>
            <person name="Dominguez V."/>
            <person name="Anthouard V."/>
            <person name="Bally P."/>
            <person name="Bourras S."/>
            <person name="Cozijnsen A.J."/>
            <person name="Ciuffetti L.M."/>
            <person name="Degrave A."/>
            <person name="Dilmaghani A."/>
            <person name="Duret L."/>
            <person name="Fudal I."/>
            <person name="Goodwin S.B."/>
            <person name="Gout L."/>
            <person name="Glaser N."/>
            <person name="Linglin J."/>
            <person name="Kema G.H.J."/>
            <person name="Lapalu N."/>
            <person name="Lawrence C.B."/>
            <person name="May K."/>
            <person name="Meyer M."/>
            <person name="Ollivier B."/>
            <person name="Poulain J."/>
            <person name="Schoch C.L."/>
            <person name="Simon A."/>
            <person name="Spatafora J.W."/>
            <person name="Stachowiak A."/>
            <person name="Turgeon B.G."/>
            <person name="Tyler B.M."/>
            <person name="Vincent D."/>
            <person name="Weissenbach J."/>
            <person name="Amselem J."/>
            <person name="Quesneville H."/>
            <person name="Oliver R.P."/>
            <person name="Wincker P."/>
            <person name="Balesdent M.-H."/>
            <person name="Howlett B.J."/>
        </authorList>
    </citation>
    <scope>NUCLEOTIDE SEQUENCE [LARGE SCALE GENOMIC DNA]</scope>
    <source>
        <strain evidence="3">JN3 / isolate v23.1.3 / race Av1-4-5-6-7-8</strain>
    </source>
</reference>
<protein>
    <recommendedName>
        <fullName evidence="1">SCP2 domain-containing protein</fullName>
    </recommendedName>
</protein>
<dbReference type="PANTHER" id="PTHR10094:SF25">
    <property type="entry name" value="SCP2 STEROL-BINDING DOMAIN-CONTAINING PROTEIN 1"/>
    <property type="match status" value="1"/>
</dbReference>
<feature type="domain" description="SCP2" evidence="1">
    <location>
        <begin position="199"/>
        <end position="299"/>
    </location>
</feature>
<dbReference type="SUPFAM" id="SSF55718">
    <property type="entry name" value="SCP-like"/>
    <property type="match status" value="1"/>
</dbReference>
<dbReference type="FunFam" id="3.30.1050.10:FF:000001">
    <property type="entry name" value="Putative Non-specific lipid-transfer protein"/>
    <property type="match status" value="1"/>
</dbReference>
<dbReference type="EMBL" id="FP929132">
    <property type="protein sequence ID" value="CBX97963.1"/>
    <property type="molecule type" value="Genomic_DNA"/>
</dbReference>
<dbReference type="OrthoDB" id="10265837at2759"/>
<organism evidence="3">
    <name type="scientific">Leptosphaeria maculans (strain JN3 / isolate v23.1.3 / race Av1-4-5-6-7-8)</name>
    <name type="common">Blackleg fungus</name>
    <name type="synonym">Phoma lingam</name>
    <dbReference type="NCBI Taxonomy" id="985895"/>
    <lineage>
        <taxon>Eukaryota</taxon>
        <taxon>Fungi</taxon>
        <taxon>Dikarya</taxon>
        <taxon>Ascomycota</taxon>
        <taxon>Pezizomycotina</taxon>
        <taxon>Dothideomycetes</taxon>
        <taxon>Pleosporomycetidae</taxon>
        <taxon>Pleosporales</taxon>
        <taxon>Pleosporineae</taxon>
        <taxon>Leptosphaeriaceae</taxon>
        <taxon>Plenodomus</taxon>
        <taxon>Plenodomus lingam/Leptosphaeria maculans species complex</taxon>
    </lineage>
</organism>
<dbReference type="eggNOG" id="KOG4170">
    <property type="taxonomic scope" value="Eukaryota"/>
</dbReference>
<dbReference type="InParanoid" id="E5A286"/>
<sequence length="307" mass="33685">MAHDLSEGDTTSQRQIGPRELEICTKGDGNPPKVVVGNFDTLDSFVGRYRCNIKSVQVYQLNICRRLETGLKRTLLHHFHFAPYPRTQRNTSASTLARGTQAMNTFTCLTLASPDSIIDCHKRLSQASDVIFQIRLGPLTFRVLTLRTPYLLSRSISTDVSVHLDSTDKATHVSHHVSQVCGLFSDFPSSAAFDEISRSLSSSEADRKDAIKKGSAIFAFTLKNSGKEESWYIDLKETGTVGKGTAPEGKKAAVTLILSDEDFGKLVTGKANAQKLFMSGKLKVKGDVMKATKMEPILKKAQTGAKL</sequence>
<dbReference type="HOGENOM" id="CLU_906343_0_0_1"/>
<dbReference type="AlphaFoldDB" id="E5A286"/>
<dbReference type="STRING" id="985895.E5A286"/>
<dbReference type="Pfam" id="PF02036">
    <property type="entry name" value="SCP2"/>
    <property type="match status" value="1"/>
</dbReference>
<dbReference type="InterPro" id="IPR036527">
    <property type="entry name" value="SCP2_sterol-bd_dom_sf"/>
</dbReference>
<gene>
    <name evidence="2" type="ORF">LEMA_P093720.1</name>
</gene>
<keyword evidence="3" id="KW-1185">Reference proteome</keyword>
<proteinExistence type="predicted"/>
<evidence type="ECO:0000259" key="1">
    <source>
        <dbReference type="Pfam" id="PF02036"/>
    </source>
</evidence>